<dbReference type="InterPro" id="IPR039425">
    <property type="entry name" value="RNA_pol_sigma-70-like"/>
</dbReference>
<dbReference type="InterPro" id="IPR036388">
    <property type="entry name" value="WH-like_DNA-bd_sf"/>
</dbReference>
<keyword evidence="3" id="KW-0731">Sigma factor</keyword>
<dbReference type="Proteomes" id="UP000309594">
    <property type="component" value="Unassembled WGS sequence"/>
</dbReference>
<dbReference type="InterPro" id="IPR014284">
    <property type="entry name" value="RNA_pol_sigma-70_dom"/>
</dbReference>
<evidence type="ECO:0000256" key="1">
    <source>
        <dbReference type="ARBA" id="ARBA00010641"/>
    </source>
</evidence>
<feature type="domain" description="RNA polymerase sigma factor 70 region 4 type 2" evidence="6">
    <location>
        <begin position="126"/>
        <end position="172"/>
    </location>
</feature>
<name>A0A4U1FYN0_9SPHI</name>
<comment type="similarity">
    <text evidence="1">Belongs to the sigma-70 factor family. ECF subfamily.</text>
</comment>
<proteinExistence type="inferred from homology"/>
<dbReference type="Gene3D" id="1.10.1740.10">
    <property type="match status" value="1"/>
</dbReference>
<dbReference type="Pfam" id="PF08281">
    <property type="entry name" value="Sigma70_r4_2"/>
    <property type="match status" value="1"/>
</dbReference>
<organism evidence="7 8">
    <name type="scientific">Pedobacter hiemivivus</name>
    <dbReference type="NCBI Taxonomy" id="2530454"/>
    <lineage>
        <taxon>Bacteria</taxon>
        <taxon>Pseudomonadati</taxon>
        <taxon>Bacteroidota</taxon>
        <taxon>Sphingobacteriia</taxon>
        <taxon>Sphingobacteriales</taxon>
        <taxon>Sphingobacteriaceae</taxon>
        <taxon>Pedobacter</taxon>
    </lineage>
</organism>
<keyword evidence="2" id="KW-0805">Transcription regulation</keyword>
<dbReference type="GO" id="GO:0006352">
    <property type="term" value="P:DNA-templated transcription initiation"/>
    <property type="evidence" value="ECO:0007669"/>
    <property type="project" value="InterPro"/>
</dbReference>
<reference evidence="7 8" key="1">
    <citation type="submission" date="2019-04" db="EMBL/GenBank/DDBJ databases">
        <title>Pedobacter sp. RP-1-16 sp. nov., isolated from Arctic soil.</title>
        <authorList>
            <person name="Dahal R.H."/>
            <person name="Kim D.-U."/>
        </authorList>
    </citation>
    <scope>NUCLEOTIDE SEQUENCE [LARGE SCALE GENOMIC DNA]</scope>
    <source>
        <strain evidence="7 8">RP-1-16</strain>
    </source>
</reference>
<dbReference type="InterPro" id="IPR013324">
    <property type="entry name" value="RNA_pol_sigma_r3/r4-like"/>
</dbReference>
<feature type="domain" description="RNA polymerase sigma-70 region 2" evidence="5">
    <location>
        <begin position="27"/>
        <end position="94"/>
    </location>
</feature>
<dbReference type="Pfam" id="PF04542">
    <property type="entry name" value="Sigma70_r2"/>
    <property type="match status" value="1"/>
</dbReference>
<keyword evidence="4" id="KW-0804">Transcription</keyword>
<sequence length="199" mass="23043">MNDYILYSDQELAVLLKGGQELAFVELYNRYKDRIFGNLVKLLKSQDLALEISQDLFLKIWDIRTELDPEKSFRSYLFRIAENMVMDVFRKAARDKKLQAQLMTLNTELYSHIEEHMIEMQENKLFIEAIAKLPPQRRKVFTLCKLEGKSYKEVAELLGISTYTVSDHLTKANRFLKDQLNPASGLALAIFAMAIVDGI</sequence>
<evidence type="ECO:0000259" key="6">
    <source>
        <dbReference type="Pfam" id="PF08281"/>
    </source>
</evidence>
<dbReference type="GO" id="GO:0003677">
    <property type="term" value="F:DNA binding"/>
    <property type="evidence" value="ECO:0007669"/>
    <property type="project" value="InterPro"/>
</dbReference>
<dbReference type="InterPro" id="IPR013249">
    <property type="entry name" value="RNA_pol_sigma70_r4_t2"/>
</dbReference>
<dbReference type="CDD" id="cd06171">
    <property type="entry name" value="Sigma70_r4"/>
    <property type="match status" value="1"/>
</dbReference>
<dbReference type="PANTHER" id="PTHR43133">
    <property type="entry name" value="RNA POLYMERASE ECF-TYPE SIGMA FACTO"/>
    <property type="match status" value="1"/>
</dbReference>
<accession>A0A4U1FYN0</accession>
<dbReference type="GO" id="GO:0016987">
    <property type="term" value="F:sigma factor activity"/>
    <property type="evidence" value="ECO:0007669"/>
    <property type="project" value="UniProtKB-KW"/>
</dbReference>
<dbReference type="PANTHER" id="PTHR43133:SF46">
    <property type="entry name" value="RNA POLYMERASE SIGMA-70 FACTOR ECF SUBFAMILY"/>
    <property type="match status" value="1"/>
</dbReference>
<dbReference type="RefSeq" id="WP_136882335.1">
    <property type="nucleotide sequence ID" value="NZ_SWDX01000021.1"/>
</dbReference>
<comment type="caution">
    <text evidence="7">The sequence shown here is derived from an EMBL/GenBank/DDBJ whole genome shotgun (WGS) entry which is preliminary data.</text>
</comment>
<evidence type="ECO:0000256" key="4">
    <source>
        <dbReference type="ARBA" id="ARBA00023163"/>
    </source>
</evidence>
<dbReference type="AlphaFoldDB" id="A0A4U1FYN0"/>
<gene>
    <name evidence="7" type="ORF">FBD94_25670</name>
</gene>
<dbReference type="InterPro" id="IPR014327">
    <property type="entry name" value="RNA_pol_sigma70_bacteroid"/>
</dbReference>
<dbReference type="Gene3D" id="1.10.10.10">
    <property type="entry name" value="Winged helix-like DNA-binding domain superfamily/Winged helix DNA-binding domain"/>
    <property type="match status" value="1"/>
</dbReference>
<evidence type="ECO:0000256" key="2">
    <source>
        <dbReference type="ARBA" id="ARBA00023015"/>
    </source>
</evidence>
<evidence type="ECO:0000313" key="8">
    <source>
        <dbReference type="Proteomes" id="UP000309594"/>
    </source>
</evidence>
<evidence type="ECO:0000259" key="5">
    <source>
        <dbReference type="Pfam" id="PF04542"/>
    </source>
</evidence>
<dbReference type="EMBL" id="SWDX01000021">
    <property type="protein sequence ID" value="TKC54983.1"/>
    <property type="molecule type" value="Genomic_DNA"/>
</dbReference>
<dbReference type="InterPro" id="IPR007627">
    <property type="entry name" value="RNA_pol_sigma70_r2"/>
</dbReference>
<dbReference type="NCBIfam" id="TIGR02985">
    <property type="entry name" value="Sig70_bacteroi1"/>
    <property type="match status" value="1"/>
</dbReference>
<evidence type="ECO:0000256" key="3">
    <source>
        <dbReference type="ARBA" id="ARBA00023082"/>
    </source>
</evidence>
<dbReference type="SUPFAM" id="SSF88946">
    <property type="entry name" value="Sigma2 domain of RNA polymerase sigma factors"/>
    <property type="match status" value="1"/>
</dbReference>
<dbReference type="NCBIfam" id="TIGR02937">
    <property type="entry name" value="sigma70-ECF"/>
    <property type="match status" value="1"/>
</dbReference>
<dbReference type="SUPFAM" id="SSF88659">
    <property type="entry name" value="Sigma3 and sigma4 domains of RNA polymerase sigma factors"/>
    <property type="match status" value="1"/>
</dbReference>
<protein>
    <submittedName>
        <fullName evidence="7">RNA polymerase sigma-70 factor</fullName>
    </submittedName>
</protein>
<dbReference type="InterPro" id="IPR013325">
    <property type="entry name" value="RNA_pol_sigma_r2"/>
</dbReference>
<evidence type="ECO:0000313" key="7">
    <source>
        <dbReference type="EMBL" id="TKC54983.1"/>
    </source>
</evidence>